<dbReference type="OrthoDB" id="2313602at2"/>
<dbReference type="EMBL" id="SUMB01000005">
    <property type="protein sequence ID" value="TJZ53027.1"/>
    <property type="molecule type" value="Genomic_DNA"/>
</dbReference>
<evidence type="ECO:0000259" key="1">
    <source>
        <dbReference type="Pfam" id="PF01872"/>
    </source>
</evidence>
<comment type="caution">
    <text evidence="2">The sequence shown here is derived from an EMBL/GenBank/DDBJ whole genome shotgun (WGS) entry which is preliminary data.</text>
</comment>
<dbReference type="InterPro" id="IPR002734">
    <property type="entry name" value="RibDG_C"/>
</dbReference>
<keyword evidence="3" id="KW-1185">Reference proteome</keyword>
<dbReference type="SUPFAM" id="SSF53597">
    <property type="entry name" value="Dihydrofolate reductase-like"/>
    <property type="match status" value="1"/>
</dbReference>
<dbReference type="RefSeq" id="WP_136741039.1">
    <property type="nucleotide sequence ID" value="NZ_SUMB01000005.1"/>
</dbReference>
<dbReference type="InterPro" id="IPR050765">
    <property type="entry name" value="Riboflavin_Biosynth_HTPR"/>
</dbReference>
<organism evidence="2 3">
    <name type="scientific">Streptomyces piniterrae</name>
    <dbReference type="NCBI Taxonomy" id="2571125"/>
    <lineage>
        <taxon>Bacteria</taxon>
        <taxon>Bacillati</taxon>
        <taxon>Actinomycetota</taxon>
        <taxon>Actinomycetes</taxon>
        <taxon>Kitasatosporales</taxon>
        <taxon>Streptomycetaceae</taxon>
        <taxon>Streptomyces</taxon>
    </lineage>
</organism>
<dbReference type="InterPro" id="IPR024072">
    <property type="entry name" value="DHFR-like_dom_sf"/>
</dbReference>
<evidence type="ECO:0000313" key="3">
    <source>
        <dbReference type="Proteomes" id="UP000308697"/>
    </source>
</evidence>
<dbReference type="Gene3D" id="3.40.430.10">
    <property type="entry name" value="Dihydrofolate Reductase, subunit A"/>
    <property type="match status" value="1"/>
</dbReference>
<evidence type="ECO:0000313" key="2">
    <source>
        <dbReference type="EMBL" id="TJZ53027.1"/>
    </source>
</evidence>
<accession>A0A4U0NFW9</accession>
<dbReference type="GO" id="GO:0009231">
    <property type="term" value="P:riboflavin biosynthetic process"/>
    <property type="evidence" value="ECO:0007669"/>
    <property type="project" value="InterPro"/>
</dbReference>
<dbReference type="AlphaFoldDB" id="A0A4U0NFW9"/>
<sequence>MSHVFADISMSLDGYITGPNPGVGNGLGDHGERLHQWLFGLASWRRMHGLQGGTGGRDSELLDEAFERAGSFVMGRRMFDIAEEPWGDEPPFHGPVFVVTHRPHPPLVKQGGTTFHFITEGPEDAVRRATEAAAGKDVSVAGGADVIRQLLTADLLDELQIHLVPVLLGGGLRLFDSLPPGLRELDTTRVVASPGVTHVRLRPAK</sequence>
<protein>
    <submittedName>
        <fullName evidence="2">Dihydrofolate reductase</fullName>
    </submittedName>
</protein>
<dbReference type="PANTHER" id="PTHR38011:SF12">
    <property type="entry name" value="BIFUNCTIONAL DEAMINASE-REDUCTASE DOMAIN PROTEIN"/>
    <property type="match status" value="1"/>
</dbReference>
<reference evidence="2 3" key="1">
    <citation type="submission" date="2019-04" db="EMBL/GenBank/DDBJ databases">
        <title>Streptomyces piniterrae sp. nov., a heliquinomycin-producing actinomycete isolated from rhizosphere soil of Pinus yunnanensis.</title>
        <authorList>
            <person name="Zhuang X."/>
            <person name="Zhao J."/>
        </authorList>
    </citation>
    <scope>NUCLEOTIDE SEQUENCE [LARGE SCALE GENOMIC DNA]</scope>
    <source>
        <strain evidence="3">jys28</strain>
    </source>
</reference>
<dbReference type="PANTHER" id="PTHR38011">
    <property type="entry name" value="DIHYDROFOLATE REDUCTASE FAMILY PROTEIN (AFU_ORTHOLOGUE AFUA_8G06820)"/>
    <property type="match status" value="1"/>
</dbReference>
<dbReference type="GO" id="GO:0008703">
    <property type="term" value="F:5-amino-6-(5-phosphoribosylamino)uracil reductase activity"/>
    <property type="evidence" value="ECO:0007669"/>
    <property type="project" value="InterPro"/>
</dbReference>
<dbReference type="Pfam" id="PF01872">
    <property type="entry name" value="RibD_C"/>
    <property type="match status" value="1"/>
</dbReference>
<name>A0A4U0NFW9_9ACTN</name>
<dbReference type="Proteomes" id="UP000308697">
    <property type="component" value="Unassembled WGS sequence"/>
</dbReference>
<gene>
    <name evidence="2" type="ORF">FCH28_17890</name>
</gene>
<feature type="domain" description="Bacterial bifunctional deaminase-reductase C-terminal" evidence="1">
    <location>
        <begin position="3"/>
        <end position="179"/>
    </location>
</feature>
<proteinExistence type="predicted"/>